<dbReference type="Proteomes" id="UP000188235">
    <property type="component" value="Chromosome"/>
</dbReference>
<dbReference type="Gene3D" id="1.10.260.40">
    <property type="entry name" value="lambda repressor-like DNA-binding domains"/>
    <property type="match status" value="1"/>
</dbReference>
<dbReference type="KEGG" id="tfa:BW733_13705"/>
<dbReference type="SUPFAM" id="SSF53822">
    <property type="entry name" value="Periplasmic binding protein-like I"/>
    <property type="match status" value="1"/>
</dbReference>
<keyword evidence="2" id="KW-0238">DNA-binding</keyword>
<dbReference type="Pfam" id="PF00356">
    <property type="entry name" value="LacI"/>
    <property type="match status" value="1"/>
</dbReference>
<protein>
    <submittedName>
        <fullName evidence="5">LacI family transcriptional regulator</fullName>
    </submittedName>
</protein>
<evidence type="ECO:0000256" key="2">
    <source>
        <dbReference type="ARBA" id="ARBA00023125"/>
    </source>
</evidence>
<dbReference type="CDD" id="cd06267">
    <property type="entry name" value="PBP1_LacI_sugar_binding-like"/>
    <property type="match status" value="1"/>
</dbReference>
<dbReference type="EMBL" id="CP019607">
    <property type="protein sequence ID" value="AQP51724.1"/>
    <property type="molecule type" value="Genomic_DNA"/>
</dbReference>
<evidence type="ECO:0000256" key="1">
    <source>
        <dbReference type="ARBA" id="ARBA00023015"/>
    </source>
</evidence>
<sequence length="336" mass="35767">MGPREMKKPTLEMVAAHAGVSRATVSRVVNGTPTVEPTIASRVKRSIDELNYVPNRAARSLASNRSGAIALVVPESASKVFTDPFFGSVVQGIASVMEDTDFTLTMIIESESTADKTRRYLTDGNVDGALIVSHHTGDHSYGELSEKVPLVFGGRPVEGPTGATCVDVDNLAAARAAVSYLIDHGRSRIATIAGPQTMRPGIDRLEGWRAVIEEAGLTPGPVAYGDFTTLSGARAARELLASGEAFDAVFAANDQMALGGYPVLREAGLRIPDDIAVMGFDDSPFSETSEPPLTTMSQPMIELGAEMARQLIRLIEDRTAEPLTVLQARLVERGSV</sequence>
<organism evidence="5 6">
    <name type="scientific">Tessaracoccus flavescens</name>
    <dbReference type="NCBI Taxonomy" id="399497"/>
    <lineage>
        <taxon>Bacteria</taxon>
        <taxon>Bacillati</taxon>
        <taxon>Actinomycetota</taxon>
        <taxon>Actinomycetes</taxon>
        <taxon>Propionibacteriales</taxon>
        <taxon>Propionibacteriaceae</taxon>
        <taxon>Tessaracoccus</taxon>
    </lineage>
</organism>
<dbReference type="STRING" id="399497.BW733_13705"/>
<dbReference type="Gene3D" id="3.40.50.2300">
    <property type="match status" value="2"/>
</dbReference>
<dbReference type="GO" id="GO:0003700">
    <property type="term" value="F:DNA-binding transcription factor activity"/>
    <property type="evidence" value="ECO:0007669"/>
    <property type="project" value="TreeGrafter"/>
</dbReference>
<proteinExistence type="predicted"/>
<keyword evidence="6" id="KW-1185">Reference proteome</keyword>
<dbReference type="InterPro" id="IPR046335">
    <property type="entry name" value="LacI/GalR-like_sensor"/>
</dbReference>
<dbReference type="PANTHER" id="PTHR30146:SF109">
    <property type="entry name" value="HTH-TYPE TRANSCRIPTIONAL REGULATOR GALS"/>
    <property type="match status" value="1"/>
</dbReference>
<evidence type="ECO:0000313" key="5">
    <source>
        <dbReference type="EMBL" id="AQP51724.1"/>
    </source>
</evidence>
<dbReference type="Pfam" id="PF13377">
    <property type="entry name" value="Peripla_BP_3"/>
    <property type="match status" value="1"/>
</dbReference>
<dbReference type="RefSeq" id="WP_077351302.1">
    <property type="nucleotide sequence ID" value="NZ_CP019607.1"/>
</dbReference>
<dbReference type="OrthoDB" id="4268837at2"/>
<dbReference type="AlphaFoldDB" id="A0A1Q2D0D8"/>
<dbReference type="InterPro" id="IPR000843">
    <property type="entry name" value="HTH_LacI"/>
</dbReference>
<keyword evidence="1" id="KW-0805">Transcription regulation</keyword>
<dbReference type="GO" id="GO:0000976">
    <property type="term" value="F:transcription cis-regulatory region binding"/>
    <property type="evidence" value="ECO:0007669"/>
    <property type="project" value="TreeGrafter"/>
</dbReference>
<feature type="domain" description="HTH lacI-type" evidence="4">
    <location>
        <begin position="9"/>
        <end position="63"/>
    </location>
</feature>
<evidence type="ECO:0000259" key="4">
    <source>
        <dbReference type="PROSITE" id="PS50932"/>
    </source>
</evidence>
<dbReference type="CDD" id="cd01392">
    <property type="entry name" value="HTH_LacI"/>
    <property type="match status" value="1"/>
</dbReference>
<evidence type="ECO:0000313" key="6">
    <source>
        <dbReference type="Proteomes" id="UP000188235"/>
    </source>
</evidence>
<dbReference type="InterPro" id="IPR028082">
    <property type="entry name" value="Peripla_BP_I"/>
</dbReference>
<evidence type="ECO:0000256" key="3">
    <source>
        <dbReference type="ARBA" id="ARBA00023163"/>
    </source>
</evidence>
<dbReference type="PANTHER" id="PTHR30146">
    <property type="entry name" value="LACI-RELATED TRANSCRIPTIONAL REPRESSOR"/>
    <property type="match status" value="1"/>
</dbReference>
<gene>
    <name evidence="5" type="ORF">BW733_13705</name>
</gene>
<dbReference type="PROSITE" id="PS50932">
    <property type="entry name" value="HTH_LACI_2"/>
    <property type="match status" value="1"/>
</dbReference>
<dbReference type="InterPro" id="IPR010982">
    <property type="entry name" value="Lambda_DNA-bd_dom_sf"/>
</dbReference>
<name>A0A1Q2D0D8_9ACTN</name>
<dbReference type="SMART" id="SM00354">
    <property type="entry name" value="HTH_LACI"/>
    <property type="match status" value="1"/>
</dbReference>
<keyword evidence="3" id="KW-0804">Transcription</keyword>
<dbReference type="SUPFAM" id="SSF47413">
    <property type="entry name" value="lambda repressor-like DNA-binding domains"/>
    <property type="match status" value="1"/>
</dbReference>
<accession>A0A1Q2D0D8</accession>
<reference evidence="5 6" key="1">
    <citation type="journal article" date="2008" name="Int. J. Syst. Evol. Microbiol.">
        <title>Tessaracoccus flavescens sp. nov., isolated from marine sediment.</title>
        <authorList>
            <person name="Lee D.W."/>
            <person name="Lee S.D."/>
        </authorList>
    </citation>
    <scope>NUCLEOTIDE SEQUENCE [LARGE SCALE GENOMIC DNA]</scope>
    <source>
        <strain evidence="5 6">SST-39T</strain>
    </source>
</reference>